<proteinExistence type="predicted"/>
<accession>A0A512C568</accession>
<organism evidence="2 3">
    <name type="scientific">Microvirga aerophila</name>
    <dbReference type="NCBI Taxonomy" id="670291"/>
    <lineage>
        <taxon>Bacteria</taxon>
        <taxon>Pseudomonadati</taxon>
        <taxon>Pseudomonadota</taxon>
        <taxon>Alphaproteobacteria</taxon>
        <taxon>Hyphomicrobiales</taxon>
        <taxon>Methylobacteriaceae</taxon>
        <taxon>Microvirga</taxon>
    </lineage>
</organism>
<protein>
    <submittedName>
        <fullName evidence="2">Uncharacterized protein</fullName>
    </submittedName>
</protein>
<keyword evidence="1" id="KW-1133">Transmembrane helix</keyword>
<evidence type="ECO:0000313" key="3">
    <source>
        <dbReference type="Proteomes" id="UP000321085"/>
    </source>
</evidence>
<dbReference type="AlphaFoldDB" id="A0A512C568"/>
<dbReference type="Proteomes" id="UP000321085">
    <property type="component" value="Unassembled WGS sequence"/>
</dbReference>
<evidence type="ECO:0000256" key="1">
    <source>
        <dbReference type="SAM" id="Phobius"/>
    </source>
</evidence>
<name>A0A512C568_9HYPH</name>
<feature type="transmembrane region" description="Helical" evidence="1">
    <location>
        <begin position="12"/>
        <end position="31"/>
    </location>
</feature>
<sequence>MPIDGLDHLLWFGAILFGGASFTTLAVASYARRRFRTCLHAPLTRSSGDRSEMWEEMFTFCQMSGLAFAGVSILCTVLTRMV</sequence>
<keyword evidence="3" id="KW-1185">Reference proteome</keyword>
<dbReference type="EMBL" id="BJYU01000355">
    <property type="protein sequence ID" value="GEO19197.1"/>
    <property type="molecule type" value="Genomic_DNA"/>
</dbReference>
<comment type="caution">
    <text evidence="2">The sequence shown here is derived from an EMBL/GenBank/DDBJ whole genome shotgun (WGS) entry which is preliminary data.</text>
</comment>
<gene>
    <name evidence="2" type="ORF">MAE02_68930</name>
</gene>
<dbReference type="OrthoDB" id="8025688at2"/>
<keyword evidence="1" id="KW-0472">Membrane</keyword>
<dbReference type="RefSeq" id="WP_114188401.1">
    <property type="nucleotide sequence ID" value="NZ_BJYU01000355.1"/>
</dbReference>
<evidence type="ECO:0000313" key="2">
    <source>
        <dbReference type="EMBL" id="GEO19197.1"/>
    </source>
</evidence>
<reference evidence="2 3" key="1">
    <citation type="submission" date="2019-07" db="EMBL/GenBank/DDBJ databases">
        <title>Whole genome shotgun sequence of Microvirga aerophila NBRC 106136.</title>
        <authorList>
            <person name="Hosoyama A."/>
            <person name="Uohara A."/>
            <person name="Ohji S."/>
            <person name="Ichikawa N."/>
        </authorList>
    </citation>
    <scope>NUCLEOTIDE SEQUENCE [LARGE SCALE GENOMIC DNA]</scope>
    <source>
        <strain evidence="2 3">NBRC 106136</strain>
    </source>
</reference>
<keyword evidence="1" id="KW-0812">Transmembrane</keyword>